<gene>
    <name evidence="2" type="ORF">GMD11_00220</name>
    <name evidence="3" type="ORF">GMD18_00215</name>
</gene>
<evidence type="ECO:0000313" key="2">
    <source>
        <dbReference type="EMBL" id="MTT74693.1"/>
    </source>
</evidence>
<keyword evidence="4" id="KW-1185">Reference proteome</keyword>
<name>A0A7X2XEJ2_9FIRM</name>
<dbReference type="GO" id="GO:0003824">
    <property type="term" value="F:catalytic activity"/>
    <property type="evidence" value="ECO:0007669"/>
    <property type="project" value="UniProtKB-ARBA"/>
</dbReference>
<feature type="compositionally biased region" description="Low complexity" evidence="1">
    <location>
        <begin position="266"/>
        <end position="277"/>
    </location>
</feature>
<dbReference type="Pfam" id="PF13332">
    <property type="entry name" value="Fil_haemagg_2"/>
    <property type="match status" value="1"/>
</dbReference>
<evidence type="ECO:0000256" key="1">
    <source>
        <dbReference type="SAM" id="MobiDB-lite"/>
    </source>
</evidence>
<protein>
    <submittedName>
        <fullName evidence="2">Uncharacterized protein</fullName>
    </submittedName>
</protein>
<dbReference type="EMBL" id="WNBW01000001">
    <property type="protein sequence ID" value="MTU02824.1"/>
    <property type="molecule type" value="Genomic_DNA"/>
</dbReference>
<organism evidence="2 5">
    <name type="scientific">Phascolarctobacterium faecium</name>
    <dbReference type="NCBI Taxonomy" id="33025"/>
    <lineage>
        <taxon>Bacteria</taxon>
        <taxon>Bacillati</taxon>
        <taxon>Bacillota</taxon>
        <taxon>Negativicutes</taxon>
        <taxon>Acidaminococcales</taxon>
        <taxon>Acidaminococcaceae</taxon>
        <taxon>Phascolarctobacterium</taxon>
    </lineage>
</organism>
<dbReference type="EMBL" id="WNBM01000001">
    <property type="protein sequence ID" value="MTT74693.1"/>
    <property type="molecule type" value="Genomic_DNA"/>
</dbReference>
<dbReference type="Proteomes" id="UP000443070">
    <property type="component" value="Unassembled WGS sequence"/>
</dbReference>
<evidence type="ECO:0000313" key="5">
    <source>
        <dbReference type="Proteomes" id="UP000484547"/>
    </source>
</evidence>
<proteinExistence type="predicted"/>
<evidence type="ECO:0000313" key="4">
    <source>
        <dbReference type="Proteomes" id="UP000443070"/>
    </source>
</evidence>
<comment type="caution">
    <text evidence="2">The sequence shown here is derived from an EMBL/GenBank/DDBJ whole genome shotgun (WGS) entry which is preliminary data.</text>
</comment>
<dbReference type="InterPro" id="IPR025157">
    <property type="entry name" value="Hemagglutinin_rpt"/>
</dbReference>
<accession>A0A7X2XEJ2</accession>
<dbReference type="Proteomes" id="UP000484547">
    <property type="component" value="Unassembled WGS sequence"/>
</dbReference>
<sequence length="324" mass="33710">MIFFRFNFTLNVSIGSQKSKTESSSSTTIVQGSTVKADGNVKITATEKDINIKGSNVSGENVTLDAKENINITSSENSTNNEFDASNKSFGASVDFGVSGIIGGGINYGKGSSTVDSDGTTHTNANITANKDLTITSGEDVNIKGGKVSGDKVTAEIGGNLNVESQQDTDNYTAKDKNFGIDIGIDKKPQGSGIAFGKDTTDTDSKYSSVTDQSGIYAGEGGFDITVDKNTGLKGGIVDSDATPDKNKLTTGTLTWEDVENEAEYSSKSDGFSGSISQNKDKNGKVHTNTVGGPETGVEVSDEDSSTTKSGVAEGTIEITDKEN</sequence>
<dbReference type="AlphaFoldDB" id="A0A7X2XEJ2"/>
<reference evidence="4 5" key="1">
    <citation type="journal article" date="2019" name="Nat. Med.">
        <title>A library of human gut bacterial isolates paired with longitudinal multiomics data enables mechanistic microbiome research.</title>
        <authorList>
            <person name="Poyet M."/>
            <person name="Groussin M."/>
            <person name="Gibbons S.M."/>
            <person name="Avila-Pacheco J."/>
            <person name="Jiang X."/>
            <person name="Kearney S.M."/>
            <person name="Perrotta A.R."/>
            <person name="Berdy B."/>
            <person name="Zhao S."/>
            <person name="Lieberman T.D."/>
            <person name="Swanson P.K."/>
            <person name="Smith M."/>
            <person name="Roesemann S."/>
            <person name="Alexander J.E."/>
            <person name="Rich S.A."/>
            <person name="Livny J."/>
            <person name="Vlamakis H."/>
            <person name="Clish C."/>
            <person name="Bullock K."/>
            <person name="Deik A."/>
            <person name="Scott J."/>
            <person name="Pierce K.A."/>
            <person name="Xavier R.J."/>
            <person name="Alm E.J."/>
        </authorList>
    </citation>
    <scope>NUCLEOTIDE SEQUENCE [LARGE SCALE GENOMIC DNA]</scope>
    <source>
        <strain evidence="2 5">BIOML-A13</strain>
        <strain evidence="3 4">BIOML-A3</strain>
    </source>
</reference>
<evidence type="ECO:0000313" key="3">
    <source>
        <dbReference type="EMBL" id="MTU02824.1"/>
    </source>
</evidence>
<feature type="region of interest" description="Disordered" evidence="1">
    <location>
        <begin position="265"/>
        <end position="324"/>
    </location>
</feature>